<dbReference type="PROSITE" id="PS50929">
    <property type="entry name" value="ABC_TM1F"/>
    <property type="match status" value="1"/>
</dbReference>
<name>A0A6G6SET1_PROVU</name>
<dbReference type="Proteomes" id="UP000503287">
    <property type="component" value="Chromosome"/>
</dbReference>
<dbReference type="PROSITE" id="PS50893">
    <property type="entry name" value="ABC_TRANSPORTER_2"/>
    <property type="match status" value="1"/>
</dbReference>
<feature type="domain" description="ABC transmembrane type-1" evidence="9">
    <location>
        <begin position="17"/>
        <end position="277"/>
    </location>
</feature>
<keyword evidence="11" id="KW-1185">Reference proteome</keyword>
<dbReference type="GO" id="GO:0140359">
    <property type="term" value="F:ABC-type transporter activity"/>
    <property type="evidence" value="ECO:0007669"/>
    <property type="project" value="InterPro"/>
</dbReference>
<feature type="transmembrane region" description="Helical" evidence="7">
    <location>
        <begin position="132"/>
        <end position="156"/>
    </location>
</feature>
<dbReference type="GO" id="GO:0005886">
    <property type="term" value="C:plasma membrane"/>
    <property type="evidence" value="ECO:0007669"/>
    <property type="project" value="UniProtKB-SubCell"/>
</dbReference>
<dbReference type="SMART" id="SM00382">
    <property type="entry name" value="AAA"/>
    <property type="match status" value="1"/>
</dbReference>
<feature type="transmembrane region" description="Helical" evidence="7">
    <location>
        <begin position="224"/>
        <end position="247"/>
    </location>
</feature>
<dbReference type="SUPFAM" id="SSF52540">
    <property type="entry name" value="P-loop containing nucleoside triphosphate hydrolases"/>
    <property type="match status" value="1"/>
</dbReference>
<evidence type="ECO:0000256" key="1">
    <source>
        <dbReference type="ARBA" id="ARBA00004651"/>
    </source>
</evidence>
<dbReference type="InterPro" id="IPR036640">
    <property type="entry name" value="ABC1_TM_sf"/>
</dbReference>
<proteinExistence type="predicted"/>
<dbReference type="PANTHER" id="PTHR24221:SF654">
    <property type="entry name" value="ATP-BINDING CASSETTE SUB-FAMILY B MEMBER 6"/>
    <property type="match status" value="1"/>
</dbReference>
<evidence type="ECO:0000256" key="7">
    <source>
        <dbReference type="SAM" id="Phobius"/>
    </source>
</evidence>
<protein>
    <submittedName>
        <fullName evidence="10">ATP-binding cassette domain-containing protein</fullName>
    </submittedName>
</protein>
<dbReference type="GO" id="GO:0034040">
    <property type="term" value="F:ATPase-coupled lipid transmembrane transporter activity"/>
    <property type="evidence" value="ECO:0007669"/>
    <property type="project" value="TreeGrafter"/>
</dbReference>
<keyword evidence="6 7" id="KW-0472">Membrane</keyword>
<dbReference type="PROSITE" id="PS00211">
    <property type="entry name" value="ABC_TRANSPORTER_1"/>
    <property type="match status" value="1"/>
</dbReference>
<evidence type="ECO:0000256" key="6">
    <source>
        <dbReference type="ARBA" id="ARBA00023136"/>
    </source>
</evidence>
<keyword evidence="5 7" id="KW-1133">Transmembrane helix</keyword>
<dbReference type="EMBL" id="CP047344">
    <property type="protein sequence ID" value="QIF92937.1"/>
    <property type="molecule type" value="Genomic_DNA"/>
</dbReference>
<dbReference type="GO" id="GO:0016887">
    <property type="term" value="F:ATP hydrolysis activity"/>
    <property type="evidence" value="ECO:0007669"/>
    <property type="project" value="InterPro"/>
</dbReference>
<evidence type="ECO:0000256" key="4">
    <source>
        <dbReference type="ARBA" id="ARBA00022840"/>
    </source>
</evidence>
<feature type="transmembrane region" description="Helical" evidence="7">
    <location>
        <begin position="20"/>
        <end position="41"/>
    </location>
</feature>
<dbReference type="InterPro" id="IPR039421">
    <property type="entry name" value="Type_1_exporter"/>
</dbReference>
<comment type="subcellular location">
    <subcellularLocation>
        <location evidence="1">Cell membrane</location>
        <topology evidence="1">Multi-pass membrane protein</topology>
    </subcellularLocation>
</comment>
<dbReference type="SUPFAM" id="SSF90123">
    <property type="entry name" value="ABC transporter transmembrane region"/>
    <property type="match status" value="1"/>
</dbReference>
<dbReference type="InterPro" id="IPR027417">
    <property type="entry name" value="P-loop_NTPase"/>
</dbReference>
<dbReference type="Pfam" id="PF00005">
    <property type="entry name" value="ABC_tran"/>
    <property type="match status" value="1"/>
</dbReference>
<keyword evidence="4 10" id="KW-0067">ATP-binding</keyword>
<reference evidence="10 11" key="1">
    <citation type="submission" date="2020-01" db="EMBL/GenBank/DDBJ databases">
        <title>The genomic epidemiology of tigecycline resistance gene tet(X) variants in a swine farm in China.</title>
        <authorList>
            <person name="Peng K."/>
            <person name="Li R."/>
        </authorList>
    </citation>
    <scope>NUCLEOTIDE SEQUENCE [LARGE SCALE GENOMIC DNA]</scope>
    <source>
        <strain evidence="10 11">ZN3</strain>
    </source>
</reference>
<dbReference type="CDD" id="cd03228">
    <property type="entry name" value="ABCC_MRP_Like"/>
    <property type="match status" value="1"/>
</dbReference>
<dbReference type="InterPro" id="IPR003593">
    <property type="entry name" value="AAA+_ATPase"/>
</dbReference>
<dbReference type="RefSeq" id="WP_164525937.1">
    <property type="nucleotide sequence ID" value="NZ_CP047344.1"/>
</dbReference>
<evidence type="ECO:0000259" key="9">
    <source>
        <dbReference type="PROSITE" id="PS50929"/>
    </source>
</evidence>
<sequence>MKTNPFVSLLLFLKYPLSFMVLSAILEGLCGLLLLPIIIYWDQDASQYLWMLAGLTLITLVFQYIATLKGFLAGTTVMKILVQALIRHLPRSLTPPPQAHTLCSGAAMSAMSIPAHLLAPVISVVVTPLTVIIGLLFYNIIFALIFIVAALLLVAVMRISAKGLYRQEVTLQTAESVVAKTLADFAQHQVLLRKSGRNTLFSQQLQQDLLDQHQQQVQLLQRSLPYHLIFSLCIQVIFIAVLVIGVVNVDINTLTLTQWLAVVVLIARFIEPLFQLSHIDQALRQSKQSLTLIKNTLDAPSLQSPKQSGTPKSNDIRCEQLEVNNSLGALILSNITVLCPDKKMTAIVGSSGAGKTTLLHVLARLRDADKGQIYYGDKRVNDLSESVLAQTRQIVFQHNQLIRGTLRWSLLQDDNSTVSDNDILHLLNALNLSVTQTDLDEDVGDQGDRYSGGQKQRLCLARSLLADPKILFLDEPTASLDIVSREKVVRYLEGLTSTRVVITHDPDIAKHADHVIVLDNGKVIAEGSPNTLLSSSTWFLNFCGSL</sequence>
<dbReference type="InterPro" id="IPR017871">
    <property type="entry name" value="ABC_transporter-like_CS"/>
</dbReference>
<dbReference type="PANTHER" id="PTHR24221">
    <property type="entry name" value="ATP-BINDING CASSETTE SUB-FAMILY B"/>
    <property type="match status" value="1"/>
</dbReference>
<keyword evidence="3" id="KW-0547">Nucleotide-binding</keyword>
<feature type="transmembrane region" description="Helical" evidence="7">
    <location>
        <begin position="48"/>
        <end position="65"/>
    </location>
</feature>
<feature type="domain" description="ABC transporter" evidence="8">
    <location>
        <begin position="316"/>
        <end position="545"/>
    </location>
</feature>
<dbReference type="InterPro" id="IPR003439">
    <property type="entry name" value="ABC_transporter-like_ATP-bd"/>
</dbReference>
<organism evidence="10 11">
    <name type="scientific">Proteus vulgaris</name>
    <dbReference type="NCBI Taxonomy" id="585"/>
    <lineage>
        <taxon>Bacteria</taxon>
        <taxon>Pseudomonadati</taxon>
        <taxon>Pseudomonadota</taxon>
        <taxon>Gammaproteobacteria</taxon>
        <taxon>Enterobacterales</taxon>
        <taxon>Morganellaceae</taxon>
        <taxon>Proteus</taxon>
    </lineage>
</organism>
<evidence type="ECO:0000259" key="8">
    <source>
        <dbReference type="PROSITE" id="PS50893"/>
    </source>
</evidence>
<dbReference type="Gene3D" id="1.20.1560.10">
    <property type="entry name" value="ABC transporter type 1, transmembrane domain"/>
    <property type="match status" value="1"/>
</dbReference>
<evidence type="ECO:0000256" key="2">
    <source>
        <dbReference type="ARBA" id="ARBA00022692"/>
    </source>
</evidence>
<dbReference type="AlphaFoldDB" id="A0A6G6SET1"/>
<evidence type="ECO:0000256" key="3">
    <source>
        <dbReference type="ARBA" id="ARBA00022741"/>
    </source>
</evidence>
<evidence type="ECO:0000313" key="11">
    <source>
        <dbReference type="Proteomes" id="UP000503287"/>
    </source>
</evidence>
<accession>A0A6G6SET1</accession>
<evidence type="ECO:0000256" key="5">
    <source>
        <dbReference type="ARBA" id="ARBA00022989"/>
    </source>
</evidence>
<evidence type="ECO:0000313" key="10">
    <source>
        <dbReference type="EMBL" id="QIF92937.1"/>
    </source>
</evidence>
<dbReference type="InterPro" id="IPR011527">
    <property type="entry name" value="ABC1_TM_dom"/>
</dbReference>
<gene>
    <name evidence="10" type="ORF">GTH24_03105</name>
</gene>
<dbReference type="Gene3D" id="3.40.50.300">
    <property type="entry name" value="P-loop containing nucleotide triphosphate hydrolases"/>
    <property type="match status" value="1"/>
</dbReference>
<dbReference type="GO" id="GO:0005524">
    <property type="term" value="F:ATP binding"/>
    <property type="evidence" value="ECO:0007669"/>
    <property type="project" value="UniProtKB-KW"/>
</dbReference>
<keyword evidence="2 7" id="KW-0812">Transmembrane</keyword>